<evidence type="ECO:0000256" key="5">
    <source>
        <dbReference type="ARBA" id="ARBA00022833"/>
    </source>
</evidence>
<sequence length="869" mass="90845">MTEPTRAPHPQEALLPVPPAAGKRYTRLTERTRGSSQRTGGGTERAGARKGAREAAASLPVARIVVDTPLPHLDRPFDYLVPAAMDAEAVPGCRVRVRFAGQLADGYLLERLAESEHEGRLSFLERVISPEPVLTPEIARLARAVADRYAGTLPDVLRLAIPPRHARVEAEARTPVRRADLPADLPADNGAAAPAEGDEAGRVTTSPASVREEDPAAETADATPVRGDDANRDDADRDAKSAAPVRGDDADRDTESAVPARDDGADREGARREHATGEHMRPAPQHGDRPTPVSAYAGPWEAYPAGVSFLEALAEGRAPRAVWTALPGTDAGGPAWPHAIAAAARATLDGGRGVVVVLPDGKDVALVAEALGDTPHVAITADLGPAERYRRWLKALRGEAGIAVGNRPAAFAPVARLGLAVIWDDGDDLHAERHAPYPHAREVLGLRAHQAGAGLLVGGYARTAEATALVETGWAGPLVPDRAAVRARAPRVRPAGDDAEMARDQAARAARLPSVAWRALREGLEHGPVLVQVPRRGYLPALACRHCRAPARCSGAQPVRLTTEPSHTGPSHTGPPNTGRSYAGQPNTGSSHTGSPNTGPSYAEPSDGEPSYTGPVCSGPLALRGGHAMPYCRWCGRIAGDWRCPSCGGNGVRAVIVGARRTAEELGRAFPSVAVRTSGRDGVLARVSGAPALVVATPGAEPVPDGGYAAAVLLDGWALLGRPDLRAAEETLRRWANAAALLRPAGELVVMADAAVPAVQALLRWDPVTFAERELDDRAELGFPPAVRMATLTGPAAAVRETLADAGLPPGAQVLGPVPVDGGQERAMVRVPRHLGSALARALKGASGVRSARKAPDVVRVNIDPLDLI</sequence>
<evidence type="ECO:0000256" key="9">
    <source>
        <dbReference type="SAM" id="MobiDB-lite"/>
    </source>
</evidence>
<feature type="binding site" evidence="8">
    <location>
        <position position="635"/>
    </location>
    <ligand>
        <name>Zn(2+)</name>
        <dbReference type="ChEBI" id="CHEBI:29105"/>
        <label>2</label>
    </ligand>
</feature>
<keyword evidence="4 8" id="KW-0547">Nucleotide-binding</keyword>
<evidence type="ECO:0000259" key="10">
    <source>
        <dbReference type="Pfam" id="PF17764"/>
    </source>
</evidence>
<dbReference type="InterPro" id="IPR027417">
    <property type="entry name" value="P-loop_NTPase"/>
</dbReference>
<keyword evidence="5 8" id="KW-0862">Zinc</keyword>
<dbReference type="RefSeq" id="WP_373868673.1">
    <property type="nucleotide sequence ID" value="NZ_BAABEJ010000001.1"/>
</dbReference>
<keyword evidence="2 8" id="KW-0235">DNA replication</keyword>
<keyword evidence="12" id="KW-1185">Reference proteome</keyword>
<keyword evidence="1 8" id="KW-0639">Primosome</keyword>
<name>A0ABQ4F5R5_9ACTN</name>
<dbReference type="EMBL" id="BOOB01000003">
    <property type="protein sequence ID" value="GIH30169.1"/>
    <property type="molecule type" value="Genomic_DNA"/>
</dbReference>
<feature type="domain" description="Primosomal protein N' 3' DNA-binding" evidence="10">
    <location>
        <begin position="63"/>
        <end position="162"/>
    </location>
</feature>
<evidence type="ECO:0000256" key="1">
    <source>
        <dbReference type="ARBA" id="ARBA00022515"/>
    </source>
</evidence>
<accession>A0ABQ4F5R5</accession>
<evidence type="ECO:0000313" key="12">
    <source>
        <dbReference type="Proteomes" id="UP000651728"/>
    </source>
</evidence>
<dbReference type="InterPro" id="IPR005259">
    <property type="entry name" value="PriA"/>
</dbReference>
<feature type="compositionally biased region" description="Polar residues" evidence="9">
    <location>
        <begin position="563"/>
        <end position="600"/>
    </location>
</feature>
<evidence type="ECO:0000256" key="4">
    <source>
        <dbReference type="ARBA" id="ARBA00022741"/>
    </source>
</evidence>
<comment type="caution">
    <text evidence="8">As this protein does not have any detectable helicase domains, it probably does not have helicase activity.</text>
</comment>
<evidence type="ECO:0000256" key="8">
    <source>
        <dbReference type="HAMAP-Rule" id="MF_00983"/>
    </source>
</evidence>
<dbReference type="Proteomes" id="UP000651728">
    <property type="component" value="Unassembled WGS sequence"/>
</dbReference>
<feature type="binding site" evidence="8">
    <location>
        <position position="647"/>
    </location>
    <ligand>
        <name>Zn(2+)</name>
        <dbReference type="ChEBI" id="CHEBI:29105"/>
        <label>1</label>
    </ligand>
</feature>
<keyword evidence="6 8" id="KW-0067">ATP-binding</keyword>
<proteinExistence type="inferred from homology"/>
<feature type="region of interest" description="Disordered" evidence="9">
    <location>
        <begin position="1"/>
        <end position="54"/>
    </location>
</feature>
<keyword evidence="3 8" id="KW-0479">Metal-binding</keyword>
<dbReference type="PANTHER" id="PTHR30580:SF0">
    <property type="entry name" value="PRIMOSOMAL PROTEIN N"/>
    <property type="match status" value="1"/>
</dbReference>
<feature type="region of interest" description="Disordered" evidence="9">
    <location>
        <begin position="558"/>
        <end position="611"/>
    </location>
</feature>
<dbReference type="Gene3D" id="3.40.1440.60">
    <property type="entry name" value="PriA, 3(prime) DNA-binding domain"/>
    <property type="match status" value="1"/>
</dbReference>
<dbReference type="InterPro" id="IPR042115">
    <property type="entry name" value="PriA_3primeBD_sf"/>
</dbReference>
<evidence type="ECO:0000256" key="3">
    <source>
        <dbReference type="ARBA" id="ARBA00022723"/>
    </source>
</evidence>
<evidence type="ECO:0000256" key="2">
    <source>
        <dbReference type="ARBA" id="ARBA00022705"/>
    </source>
</evidence>
<feature type="compositionally biased region" description="Basic and acidic residues" evidence="9">
    <location>
        <begin position="169"/>
        <end position="181"/>
    </location>
</feature>
<dbReference type="Gene3D" id="3.40.50.300">
    <property type="entry name" value="P-loop containing nucleotide triphosphate hydrolases"/>
    <property type="match status" value="1"/>
</dbReference>
<feature type="binding site" evidence="8">
    <location>
        <position position="644"/>
    </location>
    <ligand>
        <name>Zn(2+)</name>
        <dbReference type="ChEBI" id="CHEBI:29105"/>
        <label>1</label>
    </ligand>
</feature>
<comment type="subunit">
    <text evidence="8">Component of the replication restart primosome.</text>
</comment>
<feature type="binding site" evidence="8">
    <location>
        <position position="547"/>
    </location>
    <ligand>
        <name>Zn(2+)</name>
        <dbReference type="ChEBI" id="CHEBI:29105"/>
        <label>1</label>
    </ligand>
</feature>
<evidence type="ECO:0000256" key="6">
    <source>
        <dbReference type="ARBA" id="ARBA00022840"/>
    </source>
</evidence>
<feature type="binding site" evidence="8">
    <location>
        <position position="544"/>
    </location>
    <ligand>
        <name>Zn(2+)</name>
        <dbReference type="ChEBI" id="CHEBI:29105"/>
        <label>1</label>
    </ligand>
</feature>
<protein>
    <recommendedName>
        <fullName evidence="8">Probable replication restart protein PriA</fullName>
    </recommendedName>
    <alternativeName>
        <fullName evidence="8">Putative ATP-dependent DNA helicase PriA</fullName>
    </alternativeName>
</protein>
<comment type="function">
    <text evidence="8">Initiates the restart of stalled replication forks, which reloads the replicative helicase on sites other than the origin of replication. Recognizes and binds to abandoned replication forks and remodels them to uncover a helicase loading site. Promotes assembly of the primosome at these replication forks.</text>
</comment>
<feature type="compositionally biased region" description="Low complexity" evidence="9">
    <location>
        <begin position="182"/>
        <end position="195"/>
    </location>
</feature>
<feature type="binding site" evidence="8">
    <location>
        <position position="632"/>
    </location>
    <ligand>
        <name>Zn(2+)</name>
        <dbReference type="ChEBI" id="CHEBI:29105"/>
        <label>2</label>
    </ligand>
</feature>
<comment type="cofactor">
    <cofactor evidence="8">
        <name>Zn(2+)</name>
        <dbReference type="ChEBI" id="CHEBI:29105"/>
    </cofactor>
    <text evidence="8">Binds 2 zinc ions per subunit.</text>
</comment>
<comment type="caution">
    <text evidence="11">The sequence shown here is derived from an EMBL/GenBank/DDBJ whole genome shotgun (WGS) entry which is preliminary data.</text>
</comment>
<dbReference type="InterPro" id="IPR041222">
    <property type="entry name" value="PriA_3primeBD"/>
</dbReference>
<evidence type="ECO:0000313" key="11">
    <source>
        <dbReference type="EMBL" id="GIH30169.1"/>
    </source>
</evidence>
<evidence type="ECO:0000256" key="7">
    <source>
        <dbReference type="ARBA" id="ARBA00023125"/>
    </source>
</evidence>
<reference evidence="11 12" key="1">
    <citation type="submission" date="2021-01" db="EMBL/GenBank/DDBJ databases">
        <title>Whole genome shotgun sequence of Microbispora amethystogenes NBRC 101907.</title>
        <authorList>
            <person name="Komaki H."/>
            <person name="Tamura T."/>
        </authorList>
    </citation>
    <scope>NUCLEOTIDE SEQUENCE [LARGE SCALE GENOMIC DNA]</scope>
    <source>
        <strain evidence="11 12">NBRC 101907</strain>
    </source>
</reference>
<feature type="binding site" evidence="8">
    <location>
        <position position="553"/>
    </location>
    <ligand>
        <name>Zn(2+)</name>
        <dbReference type="ChEBI" id="CHEBI:29105"/>
        <label>2</label>
    </ligand>
</feature>
<feature type="compositionally biased region" description="Basic and acidic residues" evidence="9">
    <location>
        <begin position="226"/>
        <end position="289"/>
    </location>
</feature>
<dbReference type="Pfam" id="PF17764">
    <property type="entry name" value="PriA_3primeBD"/>
    <property type="match status" value="1"/>
</dbReference>
<dbReference type="HAMAP" id="MF_00983">
    <property type="entry name" value="PriA"/>
    <property type="match status" value="1"/>
</dbReference>
<feature type="region of interest" description="Disordered" evidence="9">
    <location>
        <begin position="169"/>
        <end position="295"/>
    </location>
</feature>
<comment type="caution">
    <text evidence="8">Lacks conserved residue(s) required for the propagation of feature annotation.</text>
</comment>
<comment type="similarity">
    <text evidence="8">Belongs to the helicase family. PriA subfamily.</text>
</comment>
<keyword evidence="7 8" id="KW-0238">DNA-binding</keyword>
<organism evidence="11 12">
    <name type="scientific">Microbispora amethystogenes</name>
    <dbReference type="NCBI Taxonomy" id="1427754"/>
    <lineage>
        <taxon>Bacteria</taxon>
        <taxon>Bacillati</taxon>
        <taxon>Actinomycetota</taxon>
        <taxon>Actinomycetes</taxon>
        <taxon>Streptosporangiales</taxon>
        <taxon>Streptosporangiaceae</taxon>
        <taxon>Microbispora</taxon>
    </lineage>
</organism>
<dbReference type="PANTHER" id="PTHR30580">
    <property type="entry name" value="PRIMOSOMAL PROTEIN N"/>
    <property type="match status" value="1"/>
</dbReference>
<gene>
    <name evidence="8" type="primary">priA</name>
    <name evidence="11" type="ORF">Mam01_03330</name>
</gene>